<proteinExistence type="predicted"/>
<organism evidence="1 2">
    <name type="scientific">Actinoplanes utahensis</name>
    <dbReference type="NCBI Taxonomy" id="1869"/>
    <lineage>
        <taxon>Bacteria</taxon>
        <taxon>Bacillati</taxon>
        <taxon>Actinomycetota</taxon>
        <taxon>Actinomycetes</taxon>
        <taxon>Micromonosporales</taxon>
        <taxon>Micromonosporaceae</taxon>
        <taxon>Actinoplanes</taxon>
    </lineage>
</organism>
<dbReference type="RefSeq" id="WP_043527042.1">
    <property type="nucleotide sequence ID" value="NZ_BAABKU010000028.1"/>
</dbReference>
<dbReference type="AlphaFoldDB" id="A0A0A6X679"/>
<comment type="caution">
    <text evidence="1">The sequence shown here is derived from an EMBL/GenBank/DDBJ whole genome shotgun (WGS) entry which is preliminary data.</text>
</comment>
<evidence type="ECO:0000313" key="2">
    <source>
        <dbReference type="Proteomes" id="UP000054537"/>
    </source>
</evidence>
<reference evidence="1 2" key="1">
    <citation type="submission" date="2014-10" db="EMBL/GenBank/DDBJ databases">
        <title>Draft genome sequence of Actinoplanes utahensis NRRL 12052.</title>
        <authorList>
            <person name="Velasco-Bucheli B."/>
            <person name="del Cerro C."/>
            <person name="Hormigo D."/>
            <person name="Garcia J.L."/>
            <person name="Acebal C."/>
            <person name="Arroyo M."/>
            <person name="de la Mata I."/>
        </authorList>
    </citation>
    <scope>NUCLEOTIDE SEQUENCE [LARGE SCALE GENOMIC DNA]</scope>
    <source>
        <strain evidence="1 2">NRRL 12052</strain>
    </source>
</reference>
<gene>
    <name evidence="1" type="ORF">MB27_21630</name>
</gene>
<protein>
    <submittedName>
        <fullName evidence="1">Uncharacterized protein</fullName>
    </submittedName>
</protein>
<dbReference type="EMBL" id="JRTT01000025">
    <property type="protein sequence ID" value="KHD75622.1"/>
    <property type="molecule type" value="Genomic_DNA"/>
</dbReference>
<dbReference type="OrthoDB" id="4710463at2"/>
<name>A0A0A6X679_ACTUT</name>
<dbReference type="Proteomes" id="UP000054537">
    <property type="component" value="Unassembled WGS sequence"/>
</dbReference>
<keyword evidence="2" id="KW-1185">Reference proteome</keyword>
<accession>A0A0A6X679</accession>
<evidence type="ECO:0000313" key="1">
    <source>
        <dbReference type="EMBL" id="KHD75622.1"/>
    </source>
</evidence>
<sequence length="86" mass="9738">MYLRAFGPGAGTRRAVRVSAEDRTRLPAVELMRKAAELQMPLLGDRRTVDGVGRYRDGLHRGRPSFYLWGAASRLETHLAETIRTR</sequence>